<comment type="subcellular location">
    <subcellularLocation>
        <location evidence="1">Nucleus</location>
    </subcellularLocation>
</comment>
<dbReference type="Xenbase" id="XB-GENE-17345601">
    <property type="gene designation" value="atxn1l.L"/>
</dbReference>
<dbReference type="InterPro" id="IPR020997">
    <property type="entry name" value="Ataxin-1_N"/>
</dbReference>
<feature type="compositionally biased region" description="Polar residues" evidence="9">
    <location>
        <begin position="660"/>
        <end position="677"/>
    </location>
</feature>
<keyword evidence="5" id="KW-0805">Transcription regulation</keyword>
<dbReference type="RefSeq" id="XP_018113393.1">
    <property type="nucleotide sequence ID" value="XM_018257904.2"/>
</dbReference>
<dbReference type="KEGG" id="xla:108714055"/>
<dbReference type="PANTHER" id="PTHR13392">
    <property type="entry name" value="ATAXIN 1"/>
    <property type="match status" value="1"/>
</dbReference>
<dbReference type="PROSITE" id="PS51148">
    <property type="entry name" value="AXH"/>
    <property type="match status" value="1"/>
</dbReference>
<feature type="region of interest" description="Disordered" evidence="9">
    <location>
        <begin position="443"/>
        <end position="471"/>
    </location>
</feature>
<dbReference type="SMART" id="SM00536">
    <property type="entry name" value="AXH"/>
    <property type="match status" value="1"/>
</dbReference>
<name>A0A1L8GKS0_XENLA</name>
<evidence type="ECO:0000313" key="15">
    <source>
        <dbReference type="Xenbase" id="XB-GENE-17345601"/>
    </source>
</evidence>
<proteinExistence type="inferred from homology"/>
<keyword evidence="6" id="KW-0238">DNA-binding</keyword>
<dbReference type="PANTHER" id="PTHR13392:SF6">
    <property type="entry name" value="ATAXIN-1-LIKE"/>
    <property type="match status" value="1"/>
</dbReference>
<feature type="region of interest" description="Disordered" evidence="9">
    <location>
        <begin position="658"/>
        <end position="678"/>
    </location>
</feature>
<evidence type="ECO:0000256" key="4">
    <source>
        <dbReference type="ARBA" id="ARBA00022553"/>
    </source>
</evidence>
<dbReference type="AGR" id="Xenbase:XB-GENE-17345601"/>
<dbReference type="CTD" id="108714055"/>
<evidence type="ECO:0000313" key="12">
    <source>
        <dbReference type="RefSeq" id="XP_018113389.1"/>
    </source>
</evidence>
<sequence length="697" mass="75043">MKPAYERSQECLPPKKRDLAQNSVNVGEEHKVPSSSANESTTSEALGWPRSVLVAAGQGHGISYEGAGEGAEAVTVDQYATFYKVAVPTASFSSPGLHPVMNMSSIPSSFNVASPLIQHPGITYPSIHYAPIPHSAVQFIGSPYAVPYTVPPGFLSRAVISPPANLAASHVPQYVPYNSVLVEGVTPPPEAQSPHSMSKLTNAQSPSVIMGVVPVDVAKGRVPVFYQHSSQLPVAYPVNEMLLACHPNTELCAPSHADKDQDILITSTNGTQRIPDNVSGHRASKVVDFYIQNAEQLGKGQGNMVDGDVYTGLATQRTEASLLTHRSTPDTDLEVQRVVGGLASQDFCSPSVQKKDMLSPLNLSQNAIEQQRVQPKRDSVHGKLPNPSERGQIGMYTEQPVKYTEKAALTANGEPTKVKTCAMQQSFPATARQISKLQGAQDSHICDTPSDRNSPHTSIASKEPPHSTALPSHFMKGAIIQLATGELKRVEDLQTQDFLRSAEVSGGLKIDSSTVVDIQENQWPGFVTLHFIVGEQQSKVCLDVPPEHPFFVYGQGWSSCNPRQTAQLFALPCHRLQVGDVCISISLQSVVKNDASSVSCTSASQTMPNTTEKAVLYSREGQLPEIDGEKHNQLKEKGQSSYVQTLCSHSSAVSSWSSSGVQRHNVQNADTPPSSARHSFIPQEVKLSIEGRSNAGK</sequence>
<dbReference type="Proteomes" id="UP000186698">
    <property type="component" value="Chromosome 4L"/>
</dbReference>
<dbReference type="InterPro" id="IPR003652">
    <property type="entry name" value="Ataxin_AXH_dom"/>
</dbReference>
<dbReference type="GeneID" id="108714055"/>
<dbReference type="GO" id="GO:0003677">
    <property type="term" value="F:DNA binding"/>
    <property type="evidence" value="ECO:0007669"/>
    <property type="project" value="UniProtKB-KW"/>
</dbReference>
<evidence type="ECO:0000256" key="9">
    <source>
        <dbReference type="SAM" id="MobiDB-lite"/>
    </source>
</evidence>
<dbReference type="GO" id="GO:0007420">
    <property type="term" value="P:brain development"/>
    <property type="evidence" value="ECO:0000318"/>
    <property type="project" value="GO_Central"/>
</dbReference>
<dbReference type="PaxDb" id="8355-A0A1L8GKS0"/>
<dbReference type="GO" id="GO:0000122">
    <property type="term" value="P:negative regulation of transcription by RNA polymerase II"/>
    <property type="evidence" value="ECO:0000318"/>
    <property type="project" value="GO_Central"/>
</dbReference>
<feature type="compositionally biased region" description="Low complexity" evidence="9">
    <location>
        <begin position="34"/>
        <end position="44"/>
    </location>
</feature>
<evidence type="ECO:0000256" key="6">
    <source>
        <dbReference type="ARBA" id="ARBA00023125"/>
    </source>
</evidence>
<protein>
    <submittedName>
        <fullName evidence="12 13">Ataxin-1-like</fullName>
    </submittedName>
</protein>
<dbReference type="InterPro" id="IPR036096">
    <property type="entry name" value="Ataxin_AXH_dom_sf"/>
</dbReference>
<feature type="region of interest" description="Disordered" evidence="9">
    <location>
        <begin position="1"/>
        <end position="44"/>
    </location>
</feature>
<reference evidence="12 13" key="1">
    <citation type="submission" date="2022-04" db="UniProtKB">
        <authorList>
            <consortium name="RefSeq"/>
        </authorList>
    </citation>
    <scope>IDENTIFICATION</scope>
    <source>
        <strain evidence="12 13">J_2021</strain>
        <tissue evidence="12 13">Erythrocytes</tissue>
    </source>
</reference>
<gene>
    <name evidence="12 13 14 15" type="primary">atxn1l.L</name>
</gene>
<dbReference type="GO" id="GO:0003723">
    <property type="term" value="F:RNA binding"/>
    <property type="evidence" value="ECO:0000318"/>
    <property type="project" value="GO_Central"/>
</dbReference>
<dbReference type="GO" id="GO:0005634">
    <property type="term" value="C:nucleus"/>
    <property type="evidence" value="ECO:0000318"/>
    <property type="project" value="GO_Central"/>
</dbReference>
<organism evidence="14">
    <name type="scientific">Xenopus laevis</name>
    <name type="common">African clawed frog</name>
    <dbReference type="NCBI Taxonomy" id="8355"/>
    <lineage>
        <taxon>Eukaryota</taxon>
        <taxon>Metazoa</taxon>
        <taxon>Chordata</taxon>
        <taxon>Craniata</taxon>
        <taxon>Vertebrata</taxon>
        <taxon>Euteleostomi</taxon>
        <taxon>Amphibia</taxon>
        <taxon>Batrachia</taxon>
        <taxon>Anura</taxon>
        <taxon>Pipoidea</taxon>
        <taxon>Pipidae</taxon>
        <taxon>Xenopodinae</taxon>
        <taxon>Xenopus</taxon>
        <taxon>Xenopus</taxon>
    </lineage>
</organism>
<dbReference type="OMA" id="WAGPSFQ"/>
<dbReference type="SUPFAM" id="SSF102031">
    <property type="entry name" value="AXH domain"/>
    <property type="match status" value="1"/>
</dbReference>
<evidence type="ECO:0000259" key="10">
    <source>
        <dbReference type="PROSITE" id="PS51148"/>
    </source>
</evidence>
<evidence type="ECO:0000256" key="8">
    <source>
        <dbReference type="ARBA" id="ARBA00023242"/>
    </source>
</evidence>
<keyword evidence="11" id="KW-1185">Reference proteome</keyword>
<keyword evidence="3" id="KW-0678">Repressor</keyword>
<keyword evidence="7" id="KW-0804">Transcription</keyword>
<dbReference type="AlphaFoldDB" id="A0A1L8GKS0"/>
<feature type="domain" description="AXH" evidence="10">
    <location>
        <begin position="462"/>
        <end position="593"/>
    </location>
</feature>
<evidence type="ECO:0000256" key="2">
    <source>
        <dbReference type="ARBA" id="ARBA00007348"/>
    </source>
</evidence>
<feature type="region of interest" description="Disordered" evidence="9">
    <location>
        <begin position="370"/>
        <end position="392"/>
    </location>
</feature>
<evidence type="ECO:0000256" key="3">
    <source>
        <dbReference type="ARBA" id="ARBA00022491"/>
    </source>
</evidence>
<keyword evidence="8" id="KW-0539">Nucleus</keyword>
<dbReference type="RefSeq" id="XP_018113389.1">
    <property type="nucleotide sequence ID" value="XM_018257900.2"/>
</dbReference>
<dbReference type="InterPro" id="IPR043404">
    <property type="entry name" value="ATAXIN1-like"/>
</dbReference>
<evidence type="ECO:0000256" key="7">
    <source>
        <dbReference type="ARBA" id="ARBA00023163"/>
    </source>
</evidence>
<dbReference type="STRING" id="8355.A0A1L8GKS0"/>
<dbReference type="Bgee" id="108714055">
    <property type="expression patterns" value="Expressed in egg cell and 19 other cell types or tissues"/>
</dbReference>
<dbReference type="Pfam" id="PF12547">
    <property type="entry name" value="ATXN-1_C"/>
    <property type="match status" value="1"/>
</dbReference>
<dbReference type="RefSeq" id="XP_018113390.1">
    <property type="nucleotide sequence ID" value="XM_018257901.2"/>
</dbReference>
<accession>A0A1L8GKS0</accession>
<keyword evidence="4" id="KW-0597">Phosphoprotein</keyword>
<evidence type="ECO:0000256" key="5">
    <source>
        <dbReference type="ARBA" id="ARBA00023015"/>
    </source>
</evidence>
<feature type="compositionally biased region" description="Basic and acidic residues" evidence="9">
    <location>
        <begin position="1"/>
        <end position="19"/>
    </location>
</feature>
<evidence type="ECO:0000256" key="1">
    <source>
        <dbReference type="ARBA" id="ARBA00004123"/>
    </source>
</evidence>
<evidence type="ECO:0000313" key="14">
    <source>
        <dbReference type="RefSeq" id="XP_018113393.1"/>
    </source>
</evidence>
<comment type="similarity">
    <text evidence="2">Belongs to the ATXN1 family.</text>
</comment>
<evidence type="ECO:0000313" key="11">
    <source>
        <dbReference type="Proteomes" id="UP000186698"/>
    </source>
</evidence>
<dbReference type="GO" id="GO:0003682">
    <property type="term" value="F:chromatin binding"/>
    <property type="evidence" value="ECO:0000318"/>
    <property type="project" value="GO_Central"/>
</dbReference>
<dbReference type="Pfam" id="PF08517">
    <property type="entry name" value="AXH"/>
    <property type="match status" value="1"/>
</dbReference>
<dbReference type="OrthoDB" id="10000452at2759"/>
<evidence type="ECO:0000313" key="13">
    <source>
        <dbReference type="RefSeq" id="XP_018113390.1"/>
    </source>
</evidence>